<dbReference type="PANTHER" id="PTHR11319:SF35">
    <property type="entry name" value="OUTER MEMBRANE PROTEIN PMPC-RELATED"/>
    <property type="match status" value="1"/>
</dbReference>
<dbReference type="PANTHER" id="PTHR11319">
    <property type="entry name" value="G PROTEIN-COUPLED RECEPTOR-RELATED"/>
    <property type="match status" value="1"/>
</dbReference>
<dbReference type="EMBL" id="LGRX02006196">
    <property type="protein sequence ID" value="KAK3277248.1"/>
    <property type="molecule type" value="Genomic_DNA"/>
</dbReference>
<gene>
    <name evidence="4" type="ORF">CYMTET_14733</name>
</gene>
<reference evidence="4 5" key="1">
    <citation type="journal article" date="2015" name="Genome Biol. Evol.">
        <title>Comparative Genomics of a Bacterivorous Green Alga Reveals Evolutionary Causalities and Consequences of Phago-Mixotrophic Mode of Nutrition.</title>
        <authorList>
            <person name="Burns J.A."/>
            <person name="Paasch A."/>
            <person name="Narechania A."/>
            <person name="Kim E."/>
        </authorList>
    </citation>
    <scope>NUCLEOTIDE SEQUENCE [LARGE SCALE GENOMIC DNA]</scope>
    <source>
        <strain evidence="4 5">PLY_AMNH</strain>
    </source>
</reference>
<dbReference type="InterPro" id="IPR011050">
    <property type="entry name" value="Pectin_lyase_fold/virulence"/>
</dbReference>
<dbReference type="SUPFAM" id="SSF51126">
    <property type="entry name" value="Pectin lyase-like"/>
    <property type="match status" value="3"/>
</dbReference>
<dbReference type="Proteomes" id="UP001190700">
    <property type="component" value="Unassembled WGS sequence"/>
</dbReference>
<feature type="transmembrane region" description="Helical" evidence="2">
    <location>
        <begin position="1827"/>
        <end position="1847"/>
    </location>
</feature>
<keyword evidence="2" id="KW-0812">Transmembrane</keyword>
<accession>A0AAE0L9Q7</accession>
<feature type="transmembrane region" description="Helical" evidence="2">
    <location>
        <begin position="1880"/>
        <end position="1904"/>
    </location>
</feature>
<keyword evidence="3" id="KW-0732">Signal</keyword>
<sequence length="1915" mass="203072">MRERHAQMPSRRFALALLIFSFIGTLGTDALEAGFHADRAGAEGRRGLLPEVQEVPRGSEARDSSASDILRDLVTLALQKLNADVAARQREALFPGAAVSLELESITQARRNAVPEAAPAPGAREALPEESAFWQVRLRVRAVTSSGNKSVSAPDPVSFEVFLLETPPTTGAPSGSLTLLRLLPLDGSERATAASSSDSRDPRADGASEFPGSPRKLRLATHQGGGGGLSAAFPASRAATAARGSRPSLLPFETLNAVRRRPSRETHERGAPTMCIDRTLGDSTQWLDIAGHDCDAYVTNKWCTDDGGYGPEWSAAWGDFQDWAEEVEECTLPSHRIPTYSCCGCGGGTVVTRKCGEQNSLDTTLDVALVVAERGAEIGWSVSPEGGSALAEGSNYEQYTNRVQTMCLDTETRYTLRLYSSDGGGWGAGHASLWSTWNTVLDEEPMACAVLFEEGKGAWTGTREYTFSFTDDVASCKQSSAPVQYEDDAAVIVSDNSYYAGRQFGHLINQSLTIRLQTDLVLSADLTPLPEDSHIEVVGNCDAGGSRPKLCEIDGVGRFAMFSLESNARRTTLTLRHVAMINARTHVVWNNGGLLTMAHCEVRRYQGEEHSAVHIQHGAAAPLSTHPEAGAAWGSGNITDSVFAHNTNLWATQSAAISVFGQYDDGRGSSTPSHVSLTRARMEANTGQYASTVVGGTDTRMDISDCALMSNAGKSTVLLEGGVQCHVAGSIIQSNRADMDDGNGGFAYLSGPGINITMHRCTLQSNRAEGHGGVVYLEANAEESSLAVTQCALRNNTAGQSGGDVYVAAPAAAVSLEDSKVSRSQAGDSGGSMFMDGDDVTVVITDSVIENCSAAASTAVLYLGGRNAVSSVTRCFFHGNSGPLGQGGVARVLPANAVQFDECFFENNSANSGGVLHVDAATAGVSRSVAKRNEAYSAGGVVSSTAVVDVVIEDSVLVHNKALDAGVIYGTSGSLFWISRCDVSMNNASMTGGALYLVGCQLAATDSRFDKNVGYMSGGMFYAKSTRLALAACQVEKNTASIAFGGGGFVENGELTVTTTHLSFNRADSGGAFYVTGTMSSAEFANVTFTLNEAWSNGGGIYASSGAVVSLHATTLLANKAHMDGGALSGHDFITINLAESLLHGNIALSGHGGAISLYISCMLRAASSQMEANAAVDGGALGCKFSAVELNDTTVVRNAASRQGGGLCLASCNTTLMWSHLGRNVAVEGGGAAITMAPPEEEELLNVLQQAVEVVSFADMFECNSTQNMAVVRAGGVLVGAGSRLWVEGGAFEDNEVSGESAQGGGIMALQEALQVQLSQGAVFQRNKATLGYGGALYLAGNATELQAELSEVRFDGNTAHLGGAALFWFASGVAGAPNASAAQQEHLCANCSGFEGEVTTNPVEFAILRAHESHDDTISAMHITSGSPVDGPLRYKAADFYGAPAQSATVVSITAVVSTNCSSAVSVSGSTEIVQGGDASFADLVMTGVPGTVCDTFFVPSNEGEWDTVQVTMQLTECIEGEVYDEDRDVCIQCEPGTLKFDATWRLCVACPAGLDCPGGNVYSVLQGYWVAPSAAACPVHDMECFVQKVYPCEIEEACSSEGARGGNTSEGLSALDLCHPTRYDPGVLCGGGIVPVCAASHKTTNKGDRCDACLSRTWSLGLLVAATVVLVMFIAAVLAVCKRHAQLQKQRDEEQEGSMQSTLEGADDTGQAVEIFTAYLTVMSQMVNIYSKDFIVPELWISSKYLNILALRLSSMSNIGCVLQHFFPGARYSEFWVDFYLTCAQPFVIPLFFALLYQLQSQWRSWPRGRGDQTQPTAEDFKAVYIYLAFFMLVVFHSSVGLMMCQLFRCETYYNKQDHEQQWLYMDTSIECMSTSWLIGLAVAALILLFYVFGFPMGLYLTMRSLRSWIKV</sequence>
<keyword evidence="2" id="KW-1133">Transmembrane helix</keyword>
<evidence type="ECO:0000313" key="5">
    <source>
        <dbReference type="Proteomes" id="UP001190700"/>
    </source>
</evidence>
<proteinExistence type="predicted"/>
<keyword evidence="5" id="KW-1185">Reference proteome</keyword>
<feature type="signal peptide" evidence="3">
    <location>
        <begin position="1"/>
        <end position="30"/>
    </location>
</feature>
<feature type="region of interest" description="Disordered" evidence="1">
    <location>
        <begin position="190"/>
        <end position="227"/>
    </location>
</feature>
<keyword evidence="2" id="KW-0472">Membrane</keyword>
<evidence type="ECO:0000313" key="4">
    <source>
        <dbReference type="EMBL" id="KAK3277248.1"/>
    </source>
</evidence>
<name>A0AAE0L9Q7_9CHLO</name>
<evidence type="ECO:0000256" key="3">
    <source>
        <dbReference type="SAM" id="SignalP"/>
    </source>
</evidence>
<protein>
    <submittedName>
        <fullName evidence="4">Uncharacterized protein</fullName>
    </submittedName>
</protein>
<feature type="transmembrane region" description="Helical" evidence="2">
    <location>
        <begin position="1661"/>
        <end position="1684"/>
    </location>
</feature>
<evidence type="ECO:0000256" key="2">
    <source>
        <dbReference type="SAM" id="Phobius"/>
    </source>
</evidence>
<comment type="caution">
    <text evidence="4">The sequence shown here is derived from an EMBL/GenBank/DDBJ whole genome shotgun (WGS) entry which is preliminary data.</text>
</comment>
<organism evidence="4 5">
    <name type="scientific">Cymbomonas tetramitiformis</name>
    <dbReference type="NCBI Taxonomy" id="36881"/>
    <lineage>
        <taxon>Eukaryota</taxon>
        <taxon>Viridiplantae</taxon>
        <taxon>Chlorophyta</taxon>
        <taxon>Pyramimonadophyceae</taxon>
        <taxon>Pyramimonadales</taxon>
        <taxon>Pyramimonadaceae</taxon>
        <taxon>Cymbomonas</taxon>
    </lineage>
</organism>
<feature type="chain" id="PRO_5041979238" evidence="3">
    <location>
        <begin position="31"/>
        <end position="1915"/>
    </location>
</feature>
<feature type="transmembrane region" description="Helical" evidence="2">
    <location>
        <begin position="1782"/>
        <end position="1802"/>
    </location>
</feature>
<evidence type="ECO:0000256" key="1">
    <source>
        <dbReference type="SAM" id="MobiDB-lite"/>
    </source>
</evidence>